<dbReference type="EMBL" id="VBAP01000039">
    <property type="protein sequence ID" value="TMI75822.1"/>
    <property type="molecule type" value="Genomic_DNA"/>
</dbReference>
<evidence type="ECO:0000256" key="2">
    <source>
        <dbReference type="ARBA" id="ARBA00022475"/>
    </source>
</evidence>
<dbReference type="InterPro" id="IPR001851">
    <property type="entry name" value="ABC_transp_permease"/>
</dbReference>
<dbReference type="Proteomes" id="UP000318834">
    <property type="component" value="Unassembled WGS sequence"/>
</dbReference>
<feature type="transmembrane region" description="Helical" evidence="6">
    <location>
        <begin position="69"/>
        <end position="97"/>
    </location>
</feature>
<feature type="transmembrane region" description="Helical" evidence="6">
    <location>
        <begin position="27"/>
        <end position="49"/>
    </location>
</feature>
<feature type="transmembrane region" description="Helical" evidence="6">
    <location>
        <begin position="283"/>
        <end position="302"/>
    </location>
</feature>
<sequence>MQLEGAPSAKAAIVRRLAPSHAAVGRFGLILVMALMMAILTILQPAYFLTRENLTNIARQISSNAILALGEFAVIVTAGIDLSVGSVMGLSMIVLALAVHAEWAAGLAALAALLAGLGVGLINGLALTRLHLPHPFIATLATLNIARGATYLLSGGVPISGLPRAVRLWGAEDITLFGGTSFPIDFPISFLIVIALYLAVWVFLTKTRTGRHVYAIGGSPKAAQYAGINIPRNLTLVYALSGGLAGVAGVLLAGRVNSGYPTAGTGAELDAIAAVIIGGASFFGGRGTAGGVFIGAVIMGLLRNGLNLMNVSVFWQQVLLGFIILLAVYLDVLRRRAMRLEG</sequence>
<feature type="transmembrane region" description="Helical" evidence="6">
    <location>
        <begin position="148"/>
        <end position="166"/>
    </location>
</feature>
<feature type="transmembrane region" description="Helical" evidence="6">
    <location>
        <begin position="314"/>
        <end position="333"/>
    </location>
</feature>
<comment type="subcellular location">
    <subcellularLocation>
        <location evidence="1">Cell membrane</location>
        <topology evidence="1">Multi-pass membrane protein</topology>
    </subcellularLocation>
</comment>
<evidence type="ECO:0000256" key="6">
    <source>
        <dbReference type="SAM" id="Phobius"/>
    </source>
</evidence>
<gene>
    <name evidence="7" type="ORF">E6H05_05655</name>
</gene>
<accession>A0A537IXP0</accession>
<protein>
    <submittedName>
        <fullName evidence="7">ABC transporter permease</fullName>
    </submittedName>
</protein>
<dbReference type="Pfam" id="PF02653">
    <property type="entry name" value="BPD_transp_2"/>
    <property type="match status" value="1"/>
</dbReference>
<reference evidence="7 8" key="1">
    <citation type="journal article" date="2019" name="Nat. Microbiol.">
        <title>Mediterranean grassland soil C-N compound turnover is dependent on rainfall and depth, and is mediated by genomically divergent microorganisms.</title>
        <authorList>
            <person name="Diamond S."/>
            <person name="Andeer P.F."/>
            <person name="Li Z."/>
            <person name="Crits-Christoph A."/>
            <person name="Burstein D."/>
            <person name="Anantharaman K."/>
            <person name="Lane K.R."/>
            <person name="Thomas B.C."/>
            <person name="Pan C."/>
            <person name="Northen T.R."/>
            <person name="Banfield J.F."/>
        </authorList>
    </citation>
    <scope>NUCLEOTIDE SEQUENCE [LARGE SCALE GENOMIC DNA]</scope>
    <source>
        <strain evidence="7">NP_8</strain>
    </source>
</reference>
<dbReference type="CDD" id="cd06579">
    <property type="entry name" value="TM_PBP1_transp_AraH_like"/>
    <property type="match status" value="1"/>
</dbReference>
<comment type="caution">
    <text evidence="7">The sequence shown here is derived from an EMBL/GenBank/DDBJ whole genome shotgun (WGS) entry which is preliminary data.</text>
</comment>
<keyword evidence="3 6" id="KW-0812">Transmembrane</keyword>
<keyword evidence="5 6" id="KW-0472">Membrane</keyword>
<evidence type="ECO:0000256" key="3">
    <source>
        <dbReference type="ARBA" id="ARBA00022692"/>
    </source>
</evidence>
<dbReference type="PANTHER" id="PTHR32196">
    <property type="entry name" value="ABC TRANSPORTER PERMEASE PROTEIN YPHD-RELATED-RELATED"/>
    <property type="match status" value="1"/>
</dbReference>
<dbReference type="GO" id="GO:0005886">
    <property type="term" value="C:plasma membrane"/>
    <property type="evidence" value="ECO:0007669"/>
    <property type="project" value="UniProtKB-SubCell"/>
</dbReference>
<evidence type="ECO:0000256" key="4">
    <source>
        <dbReference type="ARBA" id="ARBA00022989"/>
    </source>
</evidence>
<keyword evidence="4 6" id="KW-1133">Transmembrane helix</keyword>
<keyword evidence="2" id="KW-1003">Cell membrane</keyword>
<dbReference type="AlphaFoldDB" id="A0A537IXP0"/>
<evidence type="ECO:0000313" key="8">
    <source>
        <dbReference type="Proteomes" id="UP000318834"/>
    </source>
</evidence>
<evidence type="ECO:0000313" key="7">
    <source>
        <dbReference type="EMBL" id="TMI75822.1"/>
    </source>
</evidence>
<evidence type="ECO:0000256" key="5">
    <source>
        <dbReference type="ARBA" id="ARBA00023136"/>
    </source>
</evidence>
<name>A0A537IXP0_9BACT</name>
<evidence type="ECO:0000256" key="1">
    <source>
        <dbReference type="ARBA" id="ARBA00004651"/>
    </source>
</evidence>
<proteinExistence type="predicted"/>
<feature type="transmembrane region" description="Helical" evidence="6">
    <location>
        <begin position="186"/>
        <end position="204"/>
    </location>
</feature>
<feature type="transmembrane region" description="Helical" evidence="6">
    <location>
        <begin position="103"/>
        <end position="127"/>
    </location>
</feature>
<dbReference type="GO" id="GO:0022857">
    <property type="term" value="F:transmembrane transporter activity"/>
    <property type="evidence" value="ECO:0007669"/>
    <property type="project" value="InterPro"/>
</dbReference>
<organism evidence="7 8">
    <name type="scientific">Candidatus Segetimicrobium genomatis</name>
    <dbReference type="NCBI Taxonomy" id="2569760"/>
    <lineage>
        <taxon>Bacteria</taxon>
        <taxon>Bacillati</taxon>
        <taxon>Candidatus Sysuimicrobiota</taxon>
        <taxon>Candidatus Sysuimicrobiia</taxon>
        <taxon>Candidatus Sysuimicrobiales</taxon>
        <taxon>Candidatus Segetimicrobiaceae</taxon>
        <taxon>Candidatus Segetimicrobium</taxon>
    </lineage>
</organism>